<evidence type="ECO:0000259" key="2">
    <source>
        <dbReference type="Pfam" id="PF13559"/>
    </source>
</evidence>
<feature type="transmembrane region" description="Helical" evidence="1">
    <location>
        <begin position="56"/>
        <end position="74"/>
    </location>
</feature>
<dbReference type="EMBL" id="JAAAPO010000005">
    <property type="protein sequence ID" value="NBC37559.1"/>
    <property type="molecule type" value="Genomic_DNA"/>
</dbReference>
<sequence>MHGQADLQFAPLPAEKPQQPPPAWLKRLGEWLEGWGKAIDNALAPLARMLGGAWPVLRYVMLGLIALGLGYLVWRIGANLGWWQGRSASSGAAPEPAWTPTQQQALGLLEDADALAAQGRYDEAAHLLLLRSFAQIGQARPEWLTPASTAREMADLPALPYVARKAFAAITAAVEAGRYALRPLDHADWQMARAAYADFALQRLTA</sequence>
<organism evidence="3 4">
    <name type="scientific">Novosphingobium ovatum</name>
    <dbReference type="NCBI Taxonomy" id="1908523"/>
    <lineage>
        <taxon>Bacteria</taxon>
        <taxon>Pseudomonadati</taxon>
        <taxon>Pseudomonadota</taxon>
        <taxon>Alphaproteobacteria</taxon>
        <taxon>Sphingomonadales</taxon>
        <taxon>Sphingomonadaceae</taxon>
        <taxon>Novosphingobium</taxon>
    </lineage>
</organism>
<name>A0ABW9XG85_9SPHN</name>
<dbReference type="Proteomes" id="UP000753724">
    <property type="component" value="Unassembled WGS sequence"/>
</dbReference>
<gene>
    <name evidence="3" type="ORF">GTZ99_13475</name>
</gene>
<keyword evidence="1" id="KW-0812">Transmembrane</keyword>
<evidence type="ECO:0000313" key="3">
    <source>
        <dbReference type="EMBL" id="NBC37559.1"/>
    </source>
</evidence>
<evidence type="ECO:0000313" key="4">
    <source>
        <dbReference type="Proteomes" id="UP000753724"/>
    </source>
</evidence>
<keyword evidence="1" id="KW-0472">Membrane</keyword>
<reference evidence="4" key="1">
    <citation type="submission" date="2020-01" db="EMBL/GenBank/DDBJ databases">
        <title>Sphingomonas sp. strain CSW-10.</title>
        <authorList>
            <person name="Chen W.-M."/>
        </authorList>
    </citation>
    <scope>NUCLEOTIDE SEQUENCE [LARGE SCALE GENOMIC DNA]</scope>
    <source>
        <strain evidence="4">FSY-8</strain>
    </source>
</reference>
<evidence type="ECO:0000256" key="1">
    <source>
        <dbReference type="SAM" id="Phobius"/>
    </source>
</evidence>
<dbReference type="InterPro" id="IPR025403">
    <property type="entry name" value="TgpA-like_C"/>
</dbReference>
<protein>
    <recommendedName>
        <fullName evidence="2">Protein-glutamine gamma-glutamyltransferase-like C-terminal domain-containing protein</fullName>
    </recommendedName>
</protein>
<dbReference type="Pfam" id="PF13559">
    <property type="entry name" value="DUF4129"/>
    <property type="match status" value="1"/>
</dbReference>
<keyword evidence="1" id="KW-1133">Transmembrane helix</keyword>
<comment type="caution">
    <text evidence="3">The sequence shown here is derived from an EMBL/GenBank/DDBJ whole genome shotgun (WGS) entry which is preliminary data.</text>
</comment>
<proteinExistence type="predicted"/>
<feature type="domain" description="Protein-glutamine gamma-glutamyltransferase-like C-terminal" evidence="2">
    <location>
        <begin position="129"/>
        <end position="196"/>
    </location>
</feature>
<keyword evidence="4" id="KW-1185">Reference proteome</keyword>
<accession>A0ABW9XG85</accession>